<dbReference type="SUPFAM" id="SSF48498">
    <property type="entry name" value="Tetracyclin repressor-like, C-terminal domain"/>
    <property type="match status" value="1"/>
</dbReference>
<dbReference type="InterPro" id="IPR009057">
    <property type="entry name" value="Homeodomain-like_sf"/>
</dbReference>
<dbReference type="PROSITE" id="PS50977">
    <property type="entry name" value="HTH_TETR_2"/>
    <property type="match status" value="1"/>
</dbReference>
<evidence type="ECO:0000256" key="2">
    <source>
        <dbReference type="PROSITE-ProRule" id="PRU00335"/>
    </source>
</evidence>
<feature type="domain" description="HTH tetR-type" evidence="3">
    <location>
        <begin position="16"/>
        <end position="76"/>
    </location>
</feature>
<evidence type="ECO:0000256" key="1">
    <source>
        <dbReference type="ARBA" id="ARBA00023125"/>
    </source>
</evidence>
<dbReference type="Proteomes" id="UP001202243">
    <property type="component" value="Unassembled WGS sequence"/>
</dbReference>
<dbReference type="InterPro" id="IPR036271">
    <property type="entry name" value="Tet_transcr_reg_TetR-rel_C_sf"/>
</dbReference>
<dbReference type="InterPro" id="IPR039536">
    <property type="entry name" value="TetR_C_Proteobacteria"/>
</dbReference>
<dbReference type="Pfam" id="PF14246">
    <property type="entry name" value="TetR_C_7"/>
    <property type="match status" value="1"/>
</dbReference>
<keyword evidence="5" id="KW-1185">Reference proteome</keyword>
<name>A0ABT0WLT2_9BURK</name>
<protein>
    <submittedName>
        <fullName evidence="4">TetR/AcrR family transcriptional regulator</fullName>
    </submittedName>
</protein>
<keyword evidence="1 2" id="KW-0238">DNA-binding</keyword>
<dbReference type="InterPro" id="IPR050109">
    <property type="entry name" value="HTH-type_TetR-like_transc_reg"/>
</dbReference>
<evidence type="ECO:0000259" key="3">
    <source>
        <dbReference type="PROSITE" id="PS50977"/>
    </source>
</evidence>
<dbReference type="PANTHER" id="PTHR30055:SF146">
    <property type="entry name" value="HTH-TYPE TRANSCRIPTIONAL DUAL REGULATOR CECR"/>
    <property type="match status" value="1"/>
</dbReference>
<gene>
    <name evidence="4" type="ORF">NCG91_05405</name>
</gene>
<dbReference type="SUPFAM" id="SSF46689">
    <property type="entry name" value="Homeodomain-like"/>
    <property type="match status" value="1"/>
</dbReference>
<dbReference type="PRINTS" id="PR00455">
    <property type="entry name" value="HTHTETR"/>
</dbReference>
<dbReference type="Pfam" id="PF00440">
    <property type="entry name" value="TetR_N"/>
    <property type="match status" value="1"/>
</dbReference>
<evidence type="ECO:0000313" key="4">
    <source>
        <dbReference type="EMBL" id="MCM2565029.1"/>
    </source>
</evidence>
<sequence>MPQLRTVPASPSTRSEERRRKLLVAAADLFLASGYDGVSMDAIVAEAGGSKATAYRYFGSKQELLVAVVEYLCADFIIDLRRLDTSQAGLEQGLQLILDELVAVVTSPRHVDFYRLVVTGAAAVPAVGLTWYEHGPQVWHALILRLLEQQRAQGRIAPDTSFSNLPQILFDAVFSHLTTRTVMLGQGGNAATFRPLIAELIELVVARVARKAESAR</sequence>
<dbReference type="PANTHER" id="PTHR30055">
    <property type="entry name" value="HTH-TYPE TRANSCRIPTIONAL REGULATOR RUTR"/>
    <property type="match status" value="1"/>
</dbReference>
<dbReference type="EMBL" id="JAMQGR010000001">
    <property type="protein sequence ID" value="MCM2565029.1"/>
    <property type="molecule type" value="Genomic_DNA"/>
</dbReference>
<reference evidence="4 5" key="1">
    <citation type="submission" date="2022-06" db="EMBL/GenBank/DDBJ databases">
        <title>Janthinobacterium kumbetensis sp. nov., isolated from spring water in Turkey.</title>
        <authorList>
            <person name="Inan Bektas K."/>
            <person name="Belduz A.A."/>
            <person name="Canakci S."/>
            <person name="Nalcaoglu A."/>
            <person name="Ceylan E."/>
            <person name="Kati H."/>
        </authorList>
    </citation>
    <scope>NUCLEOTIDE SEQUENCE [LARGE SCALE GENOMIC DNA]</scope>
    <source>
        <strain evidence="4 5">GK</strain>
    </source>
</reference>
<dbReference type="InterPro" id="IPR001647">
    <property type="entry name" value="HTH_TetR"/>
</dbReference>
<comment type="caution">
    <text evidence="4">The sequence shown here is derived from an EMBL/GenBank/DDBJ whole genome shotgun (WGS) entry which is preliminary data.</text>
</comment>
<accession>A0ABT0WLT2</accession>
<organism evidence="4 5">
    <name type="scientific">Janthinobacterium kumbetense</name>
    <dbReference type="NCBI Taxonomy" id="2950280"/>
    <lineage>
        <taxon>Bacteria</taxon>
        <taxon>Pseudomonadati</taxon>
        <taxon>Pseudomonadota</taxon>
        <taxon>Betaproteobacteria</taxon>
        <taxon>Burkholderiales</taxon>
        <taxon>Oxalobacteraceae</taxon>
        <taxon>Janthinobacterium</taxon>
    </lineage>
</organism>
<feature type="DNA-binding region" description="H-T-H motif" evidence="2">
    <location>
        <begin position="39"/>
        <end position="58"/>
    </location>
</feature>
<proteinExistence type="predicted"/>
<dbReference type="RefSeq" id="WP_251348905.1">
    <property type="nucleotide sequence ID" value="NZ_JAMQGR010000001.1"/>
</dbReference>
<dbReference type="Gene3D" id="1.10.357.10">
    <property type="entry name" value="Tetracycline Repressor, domain 2"/>
    <property type="match status" value="1"/>
</dbReference>
<evidence type="ECO:0000313" key="5">
    <source>
        <dbReference type="Proteomes" id="UP001202243"/>
    </source>
</evidence>